<keyword evidence="3" id="KW-1185">Reference proteome</keyword>
<comment type="caution">
    <text evidence="2">The sequence shown here is derived from an EMBL/GenBank/DDBJ whole genome shotgun (WGS) entry which is preliminary data.</text>
</comment>
<gene>
    <name evidence="2" type="ORF">QE375_001595</name>
</gene>
<organism evidence="2 3">
    <name type="scientific">Microbacterium foliorum</name>
    <dbReference type="NCBI Taxonomy" id="104336"/>
    <lineage>
        <taxon>Bacteria</taxon>
        <taxon>Bacillati</taxon>
        <taxon>Actinomycetota</taxon>
        <taxon>Actinomycetes</taxon>
        <taxon>Micrococcales</taxon>
        <taxon>Microbacteriaceae</taxon>
        <taxon>Microbacterium</taxon>
    </lineage>
</organism>
<sequence length="121" mass="12995">MSITHGDISSDESLGRRVLVRARIIAPCLDSLDKDSEAGKDAIAILKGVIAEIPAAGSRRTRSLSRNGTSMSVDVIDAAFDSDSRLSLQSLCDQGNPTGLPRGRFPKDRPLGRVWPEGKYS</sequence>
<evidence type="ECO:0000313" key="3">
    <source>
        <dbReference type="Proteomes" id="UP001249291"/>
    </source>
</evidence>
<evidence type="ECO:0000313" key="2">
    <source>
        <dbReference type="EMBL" id="MDR6142041.1"/>
    </source>
</evidence>
<accession>A0ABU1HPS1</accession>
<protein>
    <submittedName>
        <fullName evidence="2">Uncharacterized protein</fullName>
    </submittedName>
</protein>
<dbReference type="Proteomes" id="UP001249291">
    <property type="component" value="Unassembled WGS sequence"/>
</dbReference>
<dbReference type="RefSeq" id="WP_309689696.1">
    <property type="nucleotide sequence ID" value="NZ_JAVIZQ010000001.1"/>
</dbReference>
<name>A0ABU1HPS1_9MICO</name>
<proteinExistence type="predicted"/>
<dbReference type="EMBL" id="JAVIZQ010000001">
    <property type="protein sequence ID" value="MDR6142041.1"/>
    <property type="molecule type" value="Genomic_DNA"/>
</dbReference>
<reference evidence="2 3" key="1">
    <citation type="submission" date="2023-08" db="EMBL/GenBank/DDBJ databases">
        <title>Functional and genomic diversity of the sorghum phyllosphere microbiome.</title>
        <authorList>
            <person name="Shade A."/>
        </authorList>
    </citation>
    <scope>NUCLEOTIDE SEQUENCE [LARGE SCALE GENOMIC DNA]</scope>
    <source>
        <strain evidence="2 3">SORGH_AS_0445</strain>
    </source>
</reference>
<evidence type="ECO:0000256" key="1">
    <source>
        <dbReference type="SAM" id="MobiDB-lite"/>
    </source>
</evidence>
<feature type="region of interest" description="Disordered" evidence="1">
    <location>
        <begin position="91"/>
        <end position="121"/>
    </location>
</feature>